<dbReference type="PROSITE" id="PS50977">
    <property type="entry name" value="HTH_TETR_2"/>
    <property type="match status" value="1"/>
</dbReference>
<evidence type="ECO:0000313" key="7">
    <source>
        <dbReference type="Proteomes" id="UP000469011"/>
    </source>
</evidence>
<name>A0A6N9T9A2_9HYPH</name>
<dbReference type="InterPro" id="IPR009057">
    <property type="entry name" value="Homeodomain-like_sf"/>
</dbReference>
<dbReference type="InterPro" id="IPR036271">
    <property type="entry name" value="Tet_transcr_reg_TetR-rel_C_sf"/>
</dbReference>
<dbReference type="InterPro" id="IPR001647">
    <property type="entry name" value="HTH_TetR"/>
</dbReference>
<dbReference type="Gene3D" id="1.10.357.10">
    <property type="entry name" value="Tetracycline Repressor, domain 2"/>
    <property type="match status" value="1"/>
</dbReference>
<dbReference type="SUPFAM" id="SSF48498">
    <property type="entry name" value="Tetracyclin repressor-like, C-terminal domain"/>
    <property type="match status" value="1"/>
</dbReference>
<dbReference type="SUPFAM" id="SSF46689">
    <property type="entry name" value="Homeodomain-like"/>
    <property type="match status" value="1"/>
</dbReference>
<proteinExistence type="predicted"/>
<dbReference type="GO" id="GO:0003700">
    <property type="term" value="F:DNA-binding transcription factor activity"/>
    <property type="evidence" value="ECO:0007669"/>
    <property type="project" value="TreeGrafter"/>
</dbReference>
<protein>
    <submittedName>
        <fullName evidence="6">TetR family transcriptional regulator</fullName>
    </submittedName>
</protein>
<gene>
    <name evidence="6" type="ORF">GTK09_26965</name>
</gene>
<reference evidence="6 7" key="1">
    <citation type="submission" date="2020-01" db="EMBL/GenBank/DDBJ databases">
        <title>Jiella pacifica sp. nov.</title>
        <authorList>
            <person name="Xue Z."/>
            <person name="Zhu S."/>
            <person name="Chen J."/>
            <person name="Yang J."/>
        </authorList>
    </citation>
    <scope>NUCLEOTIDE SEQUENCE [LARGE SCALE GENOMIC DNA]</scope>
    <source>
        <strain evidence="6 7">40Bstr34</strain>
    </source>
</reference>
<dbReference type="Pfam" id="PF00440">
    <property type="entry name" value="TetR_N"/>
    <property type="match status" value="1"/>
</dbReference>
<dbReference type="InterPro" id="IPR011075">
    <property type="entry name" value="TetR_C"/>
</dbReference>
<dbReference type="Gene3D" id="1.10.10.60">
    <property type="entry name" value="Homeodomain-like"/>
    <property type="match status" value="1"/>
</dbReference>
<keyword evidence="1" id="KW-0805">Transcription regulation</keyword>
<dbReference type="PANTHER" id="PTHR30055:SF148">
    <property type="entry name" value="TETR-FAMILY TRANSCRIPTIONAL REGULATOR"/>
    <property type="match status" value="1"/>
</dbReference>
<evidence type="ECO:0000256" key="1">
    <source>
        <dbReference type="ARBA" id="ARBA00023015"/>
    </source>
</evidence>
<dbReference type="InterPro" id="IPR050109">
    <property type="entry name" value="HTH-type_TetR-like_transc_reg"/>
</dbReference>
<evidence type="ECO:0000256" key="2">
    <source>
        <dbReference type="ARBA" id="ARBA00023125"/>
    </source>
</evidence>
<dbReference type="PANTHER" id="PTHR30055">
    <property type="entry name" value="HTH-TYPE TRANSCRIPTIONAL REGULATOR RUTR"/>
    <property type="match status" value="1"/>
</dbReference>
<keyword evidence="2 4" id="KW-0238">DNA-binding</keyword>
<feature type="domain" description="HTH tetR-type" evidence="5">
    <location>
        <begin position="7"/>
        <end position="67"/>
    </location>
</feature>
<sequence length="193" mass="21358">MERRRGRVLENAILDAAWAELAERGYPGFTLEGVAKRACTSRPVLHRRWPSRSKLATAAMARFVALNPIKIPDLGSVRDEMKVLLRLLSDRARPDLVRLLFDLQADLAGSASSFAEAKGGIVEQRHVAAILERGIARGEIDAARVTSRIADLPTDLARHEILMTFAPLPKEAIDEIVDEIFLPLVRAPVPDPR</sequence>
<dbReference type="GO" id="GO:0000976">
    <property type="term" value="F:transcription cis-regulatory region binding"/>
    <property type="evidence" value="ECO:0007669"/>
    <property type="project" value="TreeGrafter"/>
</dbReference>
<organism evidence="6 7">
    <name type="scientific">Jiella pacifica</name>
    <dbReference type="NCBI Taxonomy" id="2696469"/>
    <lineage>
        <taxon>Bacteria</taxon>
        <taxon>Pseudomonadati</taxon>
        <taxon>Pseudomonadota</taxon>
        <taxon>Alphaproteobacteria</taxon>
        <taxon>Hyphomicrobiales</taxon>
        <taxon>Aurantimonadaceae</taxon>
        <taxon>Jiella</taxon>
    </lineage>
</organism>
<dbReference type="AlphaFoldDB" id="A0A6N9T9A2"/>
<feature type="DNA-binding region" description="H-T-H motif" evidence="4">
    <location>
        <begin position="30"/>
        <end position="49"/>
    </location>
</feature>
<accession>A0A6N9T9A2</accession>
<dbReference type="Pfam" id="PF16859">
    <property type="entry name" value="TetR_C_11"/>
    <property type="match status" value="1"/>
</dbReference>
<evidence type="ECO:0000313" key="6">
    <source>
        <dbReference type="EMBL" id="NDW08017.1"/>
    </source>
</evidence>
<keyword evidence="3" id="KW-0804">Transcription</keyword>
<evidence type="ECO:0000256" key="3">
    <source>
        <dbReference type="ARBA" id="ARBA00023163"/>
    </source>
</evidence>
<dbReference type="Proteomes" id="UP000469011">
    <property type="component" value="Unassembled WGS sequence"/>
</dbReference>
<comment type="caution">
    <text evidence="6">The sequence shown here is derived from an EMBL/GenBank/DDBJ whole genome shotgun (WGS) entry which is preliminary data.</text>
</comment>
<dbReference type="EMBL" id="JAAAMG010000055">
    <property type="protein sequence ID" value="NDW08017.1"/>
    <property type="molecule type" value="Genomic_DNA"/>
</dbReference>
<keyword evidence="7" id="KW-1185">Reference proteome</keyword>
<evidence type="ECO:0000256" key="4">
    <source>
        <dbReference type="PROSITE-ProRule" id="PRU00335"/>
    </source>
</evidence>
<evidence type="ECO:0000259" key="5">
    <source>
        <dbReference type="PROSITE" id="PS50977"/>
    </source>
</evidence>